<keyword evidence="2 6" id="KW-0812">Transmembrane</keyword>
<evidence type="ECO:0000256" key="4">
    <source>
        <dbReference type="ARBA" id="ARBA00023136"/>
    </source>
</evidence>
<evidence type="ECO:0000259" key="7">
    <source>
        <dbReference type="Pfam" id="PF03168"/>
    </source>
</evidence>
<dbReference type="AlphaFoldDB" id="A0A2N9ED43"/>
<reference evidence="8" key="1">
    <citation type="submission" date="2018-02" db="EMBL/GenBank/DDBJ databases">
        <authorList>
            <person name="Cohen D.B."/>
            <person name="Kent A.D."/>
        </authorList>
    </citation>
    <scope>NUCLEOTIDE SEQUENCE</scope>
</reference>
<feature type="domain" description="Late embryogenesis abundant protein LEA-2 subgroup" evidence="7">
    <location>
        <begin position="97"/>
        <end position="196"/>
    </location>
</feature>
<dbReference type="GO" id="GO:0016020">
    <property type="term" value="C:membrane"/>
    <property type="evidence" value="ECO:0007669"/>
    <property type="project" value="UniProtKB-SubCell"/>
</dbReference>
<keyword evidence="4 6" id="KW-0472">Membrane</keyword>
<organism evidence="8">
    <name type="scientific">Fagus sylvatica</name>
    <name type="common">Beechnut</name>
    <dbReference type="NCBI Taxonomy" id="28930"/>
    <lineage>
        <taxon>Eukaryota</taxon>
        <taxon>Viridiplantae</taxon>
        <taxon>Streptophyta</taxon>
        <taxon>Embryophyta</taxon>
        <taxon>Tracheophyta</taxon>
        <taxon>Spermatophyta</taxon>
        <taxon>Magnoliopsida</taxon>
        <taxon>eudicotyledons</taxon>
        <taxon>Gunneridae</taxon>
        <taxon>Pentapetalae</taxon>
        <taxon>rosids</taxon>
        <taxon>fabids</taxon>
        <taxon>Fagales</taxon>
        <taxon>Fagaceae</taxon>
        <taxon>Fagus</taxon>
    </lineage>
</organism>
<dbReference type="InterPro" id="IPR004864">
    <property type="entry name" value="LEA_2"/>
</dbReference>
<feature type="transmembrane region" description="Helical" evidence="6">
    <location>
        <begin position="41"/>
        <end position="64"/>
    </location>
</feature>
<evidence type="ECO:0000313" key="8">
    <source>
        <dbReference type="EMBL" id="SPC72608.1"/>
    </source>
</evidence>
<evidence type="ECO:0000256" key="3">
    <source>
        <dbReference type="ARBA" id="ARBA00022989"/>
    </source>
</evidence>
<dbReference type="InterPro" id="IPR044839">
    <property type="entry name" value="NDR1-like"/>
</dbReference>
<comment type="subcellular location">
    <subcellularLocation>
        <location evidence="1">Membrane</location>
        <topology evidence="1">Single-pass membrane protein</topology>
    </subcellularLocation>
</comment>
<dbReference type="EMBL" id="OIVN01000014">
    <property type="protein sequence ID" value="SPC72608.1"/>
    <property type="molecule type" value="Genomic_DNA"/>
</dbReference>
<feature type="region of interest" description="Disordered" evidence="5">
    <location>
        <begin position="1"/>
        <end position="24"/>
    </location>
</feature>
<dbReference type="GO" id="GO:0098542">
    <property type="term" value="P:defense response to other organism"/>
    <property type="evidence" value="ECO:0007669"/>
    <property type="project" value="InterPro"/>
</dbReference>
<dbReference type="PANTHER" id="PTHR31234">
    <property type="entry name" value="LATE EMBRYOGENESIS ABUNDANT (LEA) HYDROXYPROLINE-RICH GLYCOPROTEIN FAMILY"/>
    <property type="match status" value="1"/>
</dbReference>
<keyword evidence="3 6" id="KW-1133">Transmembrane helix</keyword>
<evidence type="ECO:0000256" key="1">
    <source>
        <dbReference type="ARBA" id="ARBA00004167"/>
    </source>
</evidence>
<name>A0A2N9ED43_FAGSY</name>
<evidence type="ECO:0000256" key="2">
    <source>
        <dbReference type="ARBA" id="ARBA00022692"/>
    </source>
</evidence>
<dbReference type="PANTHER" id="PTHR31234:SF2">
    <property type="entry name" value="OS05G0199100 PROTEIN"/>
    <property type="match status" value="1"/>
</dbReference>
<dbReference type="Pfam" id="PF03168">
    <property type="entry name" value="LEA_2"/>
    <property type="match status" value="1"/>
</dbReference>
<sequence length="212" mass="23580">MAEKDPAPYPLVPANGRARSDEESVTAAHSAELRKKKRMKCIAYVVAFAVFQTIIIAVFALTVMRIKSPKFRVREASFLSTFDVTNASFNLAMDTQFTVKNTNFGHFKYDYGSVTFAYKGMAIGETQIGEARVRARSTKKVNAIVTLSANNLPSNSGLSFDLGLGLLRLTSYSKLDGKVQLMKVIKKKKSAQMDCSMEINLRLRTIQNLQCM</sequence>
<evidence type="ECO:0000256" key="5">
    <source>
        <dbReference type="SAM" id="MobiDB-lite"/>
    </source>
</evidence>
<protein>
    <recommendedName>
        <fullName evidence="7">Late embryogenesis abundant protein LEA-2 subgroup domain-containing protein</fullName>
    </recommendedName>
</protein>
<evidence type="ECO:0000256" key="6">
    <source>
        <dbReference type="SAM" id="Phobius"/>
    </source>
</evidence>
<accession>A0A2N9ED43</accession>
<proteinExistence type="predicted"/>
<gene>
    <name evidence="8" type="ORF">FSB_LOCUS490</name>
</gene>